<dbReference type="GO" id="GO:0009190">
    <property type="term" value="P:cyclic nucleotide biosynthetic process"/>
    <property type="evidence" value="ECO:0007669"/>
    <property type="project" value="InterPro"/>
</dbReference>
<feature type="domain" description="Guanylate cyclase" evidence="14">
    <location>
        <begin position="623"/>
        <end position="680"/>
    </location>
</feature>
<dbReference type="GO" id="GO:0005930">
    <property type="term" value="C:axoneme"/>
    <property type="evidence" value="ECO:0007669"/>
    <property type="project" value="UniProtKB-SubCell"/>
</dbReference>
<dbReference type="Gene3D" id="3.30.70.1230">
    <property type="entry name" value="Nucleotide cyclase"/>
    <property type="match status" value="1"/>
</dbReference>
<keyword evidence="10" id="KW-0325">Glycoprotein</keyword>
<gene>
    <name evidence="15" type="ORF">PPAR00522_LOCUS6185</name>
</gene>
<evidence type="ECO:0000256" key="8">
    <source>
        <dbReference type="ARBA" id="ARBA00023136"/>
    </source>
</evidence>
<dbReference type="InterPro" id="IPR001054">
    <property type="entry name" value="A/G_cyclase"/>
</dbReference>
<dbReference type="Pfam" id="PF00560">
    <property type="entry name" value="LRR_1"/>
    <property type="match status" value="4"/>
</dbReference>
<evidence type="ECO:0000256" key="1">
    <source>
        <dbReference type="ARBA" id="ARBA00004167"/>
    </source>
</evidence>
<evidence type="ECO:0000256" key="13">
    <source>
        <dbReference type="SAM" id="SignalP"/>
    </source>
</evidence>
<evidence type="ECO:0000256" key="3">
    <source>
        <dbReference type="ARBA" id="ARBA00022614"/>
    </source>
</evidence>
<dbReference type="AlphaFoldDB" id="A0A7S0UVR3"/>
<feature type="chain" id="PRO_5031528823" description="Guanylate cyclase domain-containing protein" evidence="13">
    <location>
        <begin position="25"/>
        <end position="765"/>
    </location>
</feature>
<keyword evidence="3" id="KW-0433">Leucine-rich repeat</keyword>
<keyword evidence="6" id="KW-0677">Repeat</keyword>
<evidence type="ECO:0000259" key="14">
    <source>
        <dbReference type="PROSITE" id="PS50125"/>
    </source>
</evidence>
<evidence type="ECO:0000256" key="9">
    <source>
        <dbReference type="ARBA" id="ARBA00023170"/>
    </source>
</evidence>
<dbReference type="InterPro" id="IPR001611">
    <property type="entry name" value="Leu-rich_rpt"/>
</dbReference>
<dbReference type="Gene3D" id="3.80.10.10">
    <property type="entry name" value="Ribonuclease Inhibitor"/>
    <property type="match status" value="3"/>
</dbReference>
<keyword evidence="4 12" id="KW-0812">Transmembrane</keyword>
<dbReference type="PANTHER" id="PTHR27000:SF803">
    <property type="entry name" value="RECEPTOR-LIKE PROTEIN 45"/>
    <property type="match status" value="1"/>
</dbReference>
<keyword evidence="9" id="KW-0675">Receptor</keyword>
<comment type="subcellular location">
    <subcellularLocation>
        <location evidence="2">Cytoplasm</location>
        <location evidence="2">Cytoskeleton</location>
        <location evidence="2">Cilium axoneme</location>
    </subcellularLocation>
    <subcellularLocation>
        <location evidence="1">Membrane</location>
        <topology evidence="1">Single-pass membrane protein</topology>
    </subcellularLocation>
</comment>
<dbReference type="GO" id="GO:0016020">
    <property type="term" value="C:membrane"/>
    <property type="evidence" value="ECO:0007669"/>
    <property type="project" value="UniProtKB-SubCell"/>
</dbReference>
<dbReference type="EMBL" id="HBFM01009699">
    <property type="protein sequence ID" value="CAD8769786.1"/>
    <property type="molecule type" value="Transcribed_RNA"/>
</dbReference>
<dbReference type="PROSITE" id="PS50125">
    <property type="entry name" value="GUANYLATE_CYCLASE_2"/>
    <property type="match status" value="1"/>
</dbReference>
<evidence type="ECO:0000256" key="11">
    <source>
        <dbReference type="SAM" id="MobiDB-lite"/>
    </source>
</evidence>
<evidence type="ECO:0000256" key="2">
    <source>
        <dbReference type="ARBA" id="ARBA00004430"/>
    </source>
</evidence>
<dbReference type="PROSITE" id="PS51450">
    <property type="entry name" value="LRR"/>
    <property type="match status" value="1"/>
</dbReference>
<evidence type="ECO:0000256" key="10">
    <source>
        <dbReference type="ARBA" id="ARBA00023180"/>
    </source>
</evidence>
<feature type="compositionally biased region" description="Basic and acidic residues" evidence="11">
    <location>
        <begin position="756"/>
        <end position="765"/>
    </location>
</feature>
<dbReference type="GO" id="GO:0035556">
    <property type="term" value="P:intracellular signal transduction"/>
    <property type="evidence" value="ECO:0007669"/>
    <property type="project" value="InterPro"/>
</dbReference>
<feature type="region of interest" description="Disordered" evidence="11">
    <location>
        <begin position="719"/>
        <end position="765"/>
    </location>
</feature>
<evidence type="ECO:0000256" key="7">
    <source>
        <dbReference type="ARBA" id="ARBA00022989"/>
    </source>
</evidence>
<evidence type="ECO:0000256" key="6">
    <source>
        <dbReference type="ARBA" id="ARBA00022737"/>
    </source>
</evidence>
<keyword evidence="7 12" id="KW-1133">Transmembrane helix</keyword>
<sequence>MELLIYTAIILFLCVFSFTYESHGALLGQNFISREVFSYEKLLERDFNRGRVLRRELLTASPCNSTCINNQLNFLNSFFIITNGQYWTEGSSNWSTLASCQRKGVSCCDDNFNIIENNVIVSSVTMSNVNCSAIGAGFIVGLRLPSNNLTGNMSDVFNLLSSYNLPYLKFIYLQHNNIYGDFKPTSSLPNLRVLSLTSNNLNGTLTSDYWMFPNMLQLSLSYNSLNGGISSNVTSMQKLEWLDLSLNKLTGAISSSFFTSMPRLRALFLADNSFSGTIPSLQDIGVTDVDISANSSLELLDLSNNSLSGSIPNFFPLLPLTTLMLSFNNFSGTLEDLIVGSVFLTYLDLQNNSLSGTVPSIFRPIMLQTLILSNNSLSGTLPAALGYLYELRIFSINGNAEVTGSLPSTFVNLKEIAYINIYNTSLVTSVVGGGSLTTSAGEALGIIPSFLNFKNFGSISLPDDVMCPEIAFRSNALQVYIPPYYYQYRTCYCSGDDVLTFVYELNSTLAAIYGVSIGSNGTAFYNSSSAIATHVVTALCVHKNQSHHLHWWIYLIIGIVCAIVLTVLGALAVVKFLPVLNSYQSVKAKRSPPGVRTNRRGGGYFGGGRSNSINMGSGAPVVTLVMTDVEGSTELWEWDTGLMAEAIELHDRTIRAHMSAWSGYEVQTEGDAFLVAFHEPADAVGWAITTQLALLNREWPRELFRHHKACIETVGGLLPDLSSKPPSMSPTPNRVSFSGEGGGGGSKGVRFNNQAEGREGGDPGP</sequence>
<organism evidence="15">
    <name type="scientific">Polytomella parva</name>
    <dbReference type="NCBI Taxonomy" id="51329"/>
    <lineage>
        <taxon>Eukaryota</taxon>
        <taxon>Viridiplantae</taxon>
        <taxon>Chlorophyta</taxon>
        <taxon>core chlorophytes</taxon>
        <taxon>Chlorophyceae</taxon>
        <taxon>CS clade</taxon>
        <taxon>Chlamydomonadales</taxon>
        <taxon>Chlamydomonadaceae</taxon>
        <taxon>Polytomella</taxon>
    </lineage>
</organism>
<dbReference type="Pfam" id="PF00211">
    <property type="entry name" value="Guanylate_cyc"/>
    <property type="match status" value="1"/>
</dbReference>
<evidence type="ECO:0000256" key="12">
    <source>
        <dbReference type="SAM" id="Phobius"/>
    </source>
</evidence>
<dbReference type="InterPro" id="IPR032675">
    <property type="entry name" value="LRR_dom_sf"/>
</dbReference>
<feature type="signal peptide" evidence="13">
    <location>
        <begin position="1"/>
        <end position="24"/>
    </location>
</feature>
<dbReference type="SUPFAM" id="SSF52058">
    <property type="entry name" value="L domain-like"/>
    <property type="match status" value="1"/>
</dbReference>
<evidence type="ECO:0000256" key="4">
    <source>
        <dbReference type="ARBA" id="ARBA00022692"/>
    </source>
</evidence>
<keyword evidence="5 13" id="KW-0732">Signal</keyword>
<proteinExistence type="predicted"/>
<evidence type="ECO:0000313" key="15">
    <source>
        <dbReference type="EMBL" id="CAD8769786.1"/>
    </source>
</evidence>
<accession>A0A7S0UVR3</accession>
<dbReference type="PANTHER" id="PTHR27000">
    <property type="entry name" value="LEUCINE-RICH REPEAT RECEPTOR-LIKE PROTEIN KINASE FAMILY PROTEIN-RELATED"/>
    <property type="match status" value="1"/>
</dbReference>
<evidence type="ECO:0000256" key="5">
    <source>
        <dbReference type="ARBA" id="ARBA00022729"/>
    </source>
</evidence>
<reference evidence="15" key="1">
    <citation type="submission" date="2021-01" db="EMBL/GenBank/DDBJ databases">
        <authorList>
            <person name="Corre E."/>
            <person name="Pelletier E."/>
            <person name="Niang G."/>
            <person name="Scheremetjew M."/>
            <person name="Finn R."/>
            <person name="Kale V."/>
            <person name="Holt S."/>
            <person name="Cochrane G."/>
            <person name="Meng A."/>
            <person name="Brown T."/>
            <person name="Cohen L."/>
        </authorList>
    </citation>
    <scope>NUCLEOTIDE SEQUENCE</scope>
    <source>
        <strain evidence="15">SAG 63-3</strain>
    </source>
</reference>
<feature type="compositionally biased region" description="Polar residues" evidence="11">
    <location>
        <begin position="724"/>
        <end position="735"/>
    </location>
</feature>
<protein>
    <recommendedName>
        <fullName evidence="14">Guanylate cyclase domain-containing protein</fullName>
    </recommendedName>
</protein>
<keyword evidence="8 12" id="KW-0472">Membrane</keyword>
<feature type="transmembrane region" description="Helical" evidence="12">
    <location>
        <begin position="551"/>
        <end position="580"/>
    </location>
</feature>
<name>A0A7S0UVR3_9CHLO</name>
<dbReference type="SUPFAM" id="SSF55073">
    <property type="entry name" value="Nucleotide cyclase"/>
    <property type="match status" value="1"/>
</dbReference>
<dbReference type="InterPro" id="IPR029787">
    <property type="entry name" value="Nucleotide_cyclase"/>
</dbReference>